<dbReference type="GO" id="GO:0008137">
    <property type="term" value="F:NADH dehydrogenase (ubiquinone) activity"/>
    <property type="evidence" value="ECO:0007669"/>
    <property type="project" value="InterPro"/>
</dbReference>
<gene>
    <name evidence="9" type="ORF">SE17_06285</name>
</gene>
<evidence type="ECO:0000256" key="5">
    <source>
        <dbReference type="RuleBase" id="RU000320"/>
    </source>
</evidence>
<feature type="compositionally biased region" description="Basic and acidic residues" evidence="6">
    <location>
        <begin position="364"/>
        <end position="383"/>
    </location>
</feature>
<feature type="transmembrane region" description="Helical" evidence="7">
    <location>
        <begin position="144"/>
        <end position="162"/>
    </location>
</feature>
<dbReference type="Gene3D" id="1.20.5.2700">
    <property type="match status" value="2"/>
</dbReference>
<dbReference type="GO" id="GO:0012505">
    <property type="term" value="C:endomembrane system"/>
    <property type="evidence" value="ECO:0007669"/>
    <property type="project" value="UniProtKB-SubCell"/>
</dbReference>
<evidence type="ECO:0000259" key="8">
    <source>
        <dbReference type="Pfam" id="PF00361"/>
    </source>
</evidence>
<keyword evidence="3 7" id="KW-1133">Transmembrane helix</keyword>
<protein>
    <submittedName>
        <fullName evidence="9">NADH-quinone oxidoreductase subunit L</fullName>
    </submittedName>
</protein>
<dbReference type="PRINTS" id="PR01434">
    <property type="entry name" value="NADHDHGNASE5"/>
</dbReference>
<feature type="transmembrane region" description="Helical" evidence="7">
    <location>
        <begin position="312"/>
        <end position="333"/>
    </location>
</feature>
<feature type="transmembrane region" description="Helical" evidence="7">
    <location>
        <begin position="104"/>
        <end position="123"/>
    </location>
</feature>
<feature type="transmembrane region" description="Helical" evidence="7">
    <location>
        <begin position="391"/>
        <end position="409"/>
    </location>
</feature>
<feature type="non-terminal residue" evidence="9">
    <location>
        <position position="1"/>
    </location>
</feature>
<sequence>FTASMLLMLLSSNLLLFFMAWELMGLCSYLLIGFWYDKVYANPNQITPRQAAMKAFITTRVGDVLFMVGMAYLWTQAGSLDFGTGQGQIFNPEFLARIGGETNALGISIATGIALLLFCGTVGKSAQFPLHVWLPDAMEGPTPVSALIHAATMVAAGVFLVGRTYPIFQADGGPALLVVSIIGAFTALFAALIAVGQYDIKRILAYSTLSQLGFMVAALGIGGWVAGIFHLLTHAFFKALLFLGSGSVIHGMEATVGHDSNTAQDIRNMGNLRKYMPITFLTYMAGYLALAGIPPFAGFWSKDEILADAFGHGHLVVWIVLSIAAFLTAFYMTRQIMVVFFGKFRGHNPRVATAPSEPQAVDHASADHGHGSHDDHGHGGHDPHESPWNMTVPLIILAVFAVLAGFANLPGFHWLSTFFGQEAAEFNTLTAGIATLLAVVGIGLGYALYRNAYATAEDVDPLERMMPGVFQALNRKLYFDEIYASTFGRLSYGLAVAWNWIDRTILDGVINGAGIFTMFLGRVNFIIDDTILNDGVDAVSDGTNTVGDAARQTETGKIQDYVSLIFGGVVILGIIYLYGVRR</sequence>
<keyword evidence="4 7" id="KW-0472">Membrane</keyword>
<feature type="transmembrane region" description="Helical" evidence="7">
    <location>
        <begin position="235"/>
        <end position="257"/>
    </location>
</feature>
<organism evidence="9 10">
    <name type="scientific">Kouleothrix aurantiaca</name>
    <dbReference type="NCBI Taxonomy" id="186479"/>
    <lineage>
        <taxon>Bacteria</taxon>
        <taxon>Bacillati</taxon>
        <taxon>Chloroflexota</taxon>
        <taxon>Chloroflexia</taxon>
        <taxon>Chloroflexales</taxon>
        <taxon>Roseiflexineae</taxon>
        <taxon>Roseiflexaceae</taxon>
        <taxon>Kouleothrix</taxon>
    </lineage>
</organism>
<keyword evidence="2 5" id="KW-0812">Transmembrane</keyword>
<feature type="transmembrane region" description="Helical" evidence="7">
    <location>
        <begin position="203"/>
        <end position="229"/>
    </location>
</feature>
<dbReference type="InterPro" id="IPR003945">
    <property type="entry name" value="NU5C-like"/>
</dbReference>
<feature type="transmembrane region" description="Helical" evidence="7">
    <location>
        <begin position="174"/>
        <end position="196"/>
    </location>
</feature>
<dbReference type="EMBL" id="LJCR01000131">
    <property type="protein sequence ID" value="KPV54012.1"/>
    <property type="molecule type" value="Genomic_DNA"/>
</dbReference>
<name>A0A0P9DKI4_9CHLR</name>
<dbReference type="NCBIfam" id="TIGR01974">
    <property type="entry name" value="NDH_I_L"/>
    <property type="match status" value="1"/>
</dbReference>
<evidence type="ECO:0000256" key="3">
    <source>
        <dbReference type="ARBA" id="ARBA00022989"/>
    </source>
</evidence>
<dbReference type="GO" id="GO:0015990">
    <property type="term" value="P:electron transport coupled proton transport"/>
    <property type="evidence" value="ECO:0007669"/>
    <property type="project" value="TreeGrafter"/>
</dbReference>
<feature type="transmembrane region" description="Helical" evidence="7">
    <location>
        <begin position="561"/>
        <end position="579"/>
    </location>
</feature>
<evidence type="ECO:0000256" key="2">
    <source>
        <dbReference type="ARBA" id="ARBA00022692"/>
    </source>
</evidence>
<evidence type="ECO:0000256" key="1">
    <source>
        <dbReference type="ARBA" id="ARBA00004127"/>
    </source>
</evidence>
<evidence type="ECO:0000256" key="6">
    <source>
        <dbReference type="SAM" id="MobiDB-lite"/>
    </source>
</evidence>
<accession>A0A0P9DKI4</accession>
<comment type="subcellular location">
    <subcellularLocation>
        <location evidence="1">Endomembrane system</location>
        <topology evidence="1">Multi-pass membrane protein</topology>
    </subcellularLocation>
    <subcellularLocation>
        <location evidence="5">Membrane</location>
        <topology evidence="5">Multi-pass membrane protein</topology>
    </subcellularLocation>
</comment>
<feature type="transmembrane region" description="Helical" evidence="7">
    <location>
        <begin position="14"/>
        <end position="36"/>
    </location>
</feature>
<evidence type="ECO:0000256" key="4">
    <source>
        <dbReference type="ARBA" id="ARBA00023136"/>
    </source>
</evidence>
<dbReference type="Pfam" id="PF00361">
    <property type="entry name" value="Proton_antipo_M"/>
    <property type="match status" value="1"/>
</dbReference>
<dbReference type="AlphaFoldDB" id="A0A0P9DKI4"/>
<dbReference type="Proteomes" id="UP000050509">
    <property type="component" value="Unassembled WGS sequence"/>
</dbReference>
<feature type="region of interest" description="Disordered" evidence="6">
    <location>
        <begin position="351"/>
        <end position="383"/>
    </location>
</feature>
<comment type="caution">
    <text evidence="9">The sequence shown here is derived from an EMBL/GenBank/DDBJ whole genome shotgun (WGS) entry which is preliminary data.</text>
</comment>
<feature type="transmembrane region" description="Helical" evidence="7">
    <location>
        <begin position="278"/>
        <end position="300"/>
    </location>
</feature>
<dbReference type="GO" id="GO:0016020">
    <property type="term" value="C:membrane"/>
    <property type="evidence" value="ECO:0007669"/>
    <property type="project" value="UniProtKB-SubCell"/>
</dbReference>
<dbReference type="InterPro" id="IPR018393">
    <property type="entry name" value="NADHpl_OxRdtase_5_subgr"/>
</dbReference>
<proteinExistence type="predicted"/>
<evidence type="ECO:0000313" key="10">
    <source>
        <dbReference type="Proteomes" id="UP000050509"/>
    </source>
</evidence>
<feature type="domain" description="NADH:quinone oxidoreductase/Mrp antiporter transmembrane" evidence="8">
    <location>
        <begin position="11"/>
        <end position="328"/>
    </location>
</feature>
<dbReference type="InterPro" id="IPR001750">
    <property type="entry name" value="ND/Mrp_TM"/>
</dbReference>
<feature type="transmembrane region" description="Helical" evidence="7">
    <location>
        <begin position="57"/>
        <end position="75"/>
    </location>
</feature>
<keyword evidence="10" id="KW-1185">Reference proteome</keyword>
<dbReference type="GO" id="GO:0003954">
    <property type="term" value="F:NADH dehydrogenase activity"/>
    <property type="evidence" value="ECO:0007669"/>
    <property type="project" value="TreeGrafter"/>
</dbReference>
<evidence type="ECO:0000256" key="7">
    <source>
        <dbReference type="SAM" id="Phobius"/>
    </source>
</evidence>
<dbReference type="GO" id="GO:0042773">
    <property type="term" value="P:ATP synthesis coupled electron transport"/>
    <property type="evidence" value="ECO:0007669"/>
    <property type="project" value="InterPro"/>
</dbReference>
<dbReference type="PANTHER" id="PTHR42829">
    <property type="entry name" value="NADH-UBIQUINONE OXIDOREDUCTASE CHAIN 5"/>
    <property type="match status" value="1"/>
</dbReference>
<dbReference type="PATRIC" id="fig|186479.3.peg.1349"/>
<evidence type="ECO:0000313" key="9">
    <source>
        <dbReference type="EMBL" id="KPV54012.1"/>
    </source>
</evidence>
<feature type="transmembrane region" description="Helical" evidence="7">
    <location>
        <begin position="429"/>
        <end position="449"/>
    </location>
</feature>
<dbReference type="PANTHER" id="PTHR42829:SF2">
    <property type="entry name" value="NADH-UBIQUINONE OXIDOREDUCTASE CHAIN 5"/>
    <property type="match status" value="1"/>
</dbReference>
<dbReference type="PRINTS" id="PR01435">
    <property type="entry name" value="NPOXDRDTASE5"/>
</dbReference>
<reference evidence="9 10" key="1">
    <citation type="submission" date="2015-09" db="EMBL/GenBank/DDBJ databases">
        <title>Draft genome sequence of Kouleothrix aurantiaca JCM 19913.</title>
        <authorList>
            <person name="Hemp J."/>
        </authorList>
    </citation>
    <scope>NUCLEOTIDE SEQUENCE [LARGE SCALE GENOMIC DNA]</scope>
    <source>
        <strain evidence="9 10">COM-B</strain>
    </source>
</reference>